<dbReference type="InterPro" id="IPR027417">
    <property type="entry name" value="P-loop_NTPase"/>
</dbReference>
<dbReference type="KEGG" id="htq:FRZ44_01410"/>
<accession>A0A5J6MJI7</accession>
<dbReference type="NCBIfam" id="NF003828">
    <property type="entry name" value="PRK05416.1"/>
    <property type="match status" value="1"/>
</dbReference>
<keyword evidence="1 4" id="KW-0547">Nucleotide-binding</keyword>
<sequence>MGGYASIASRPERLPVVLVTGLSGAGHTTALKILEDLGYEAVDNLPLTLMDGLAGGKLARPLAVGVDSRTRDFSAEALIERLRLLTGDSALEVKLLFLDCSDEVLRRRFTETRRRHPLALDRPVADGIRQERELLDPLREHADLVVDSTDLAIGDLKHLLQGHFRIRAASAAAITVMSFSYRHGLPREADLVFDARFLSNPHYRDELRPLSGKDEPVARFIEADPAWTPFFAALGNLLLPLLPRFEREGKSYLTLAVGCTGGRHRSVFTAERLAQWLREQGRHVSLRHRDLDRGAGADR</sequence>
<reference evidence="7 8" key="1">
    <citation type="submission" date="2019-08" db="EMBL/GenBank/DDBJ databases">
        <title>Hyperibacter terrae gen. nov., sp. nov. and Hyperibacter viscosus sp. nov., two new members in the family Rhodospirillaceae isolated from the rhizosphere of Hypericum perforatum.</title>
        <authorList>
            <person name="Noviana Z."/>
        </authorList>
    </citation>
    <scope>NUCLEOTIDE SEQUENCE [LARGE SCALE GENOMIC DNA]</scope>
    <source>
        <strain evidence="7 8">R5913</strain>
    </source>
</reference>
<evidence type="ECO:0000313" key="7">
    <source>
        <dbReference type="EMBL" id="QEX14866.1"/>
    </source>
</evidence>
<dbReference type="InterPro" id="IPR053931">
    <property type="entry name" value="RapZ_C"/>
</dbReference>
<evidence type="ECO:0000256" key="4">
    <source>
        <dbReference type="HAMAP-Rule" id="MF_00636"/>
    </source>
</evidence>
<dbReference type="Pfam" id="PF03668">
    <property type="entry name" value="RapZ-like_N"/>
    <property type="match status" value="1"/>
</dbReference>
<feature type="domain" description="RapZ C-terminal" evidence="6">
    <location>
        <begin position="173"/>
        <end position="291"/>
    </location>
</feature>
<dbReference type="InterPro" id="IPR005337">
    <property type="entry name" value="RapZ-like"/>
</dbReference>
<name>A0A5J6MJI7_9PROT</name>
<dbReference type="Pfam" id="PF22740">
    <property type="entry name" value="PapZ_C"/>
    <property type="match status" value="1"/>
</dbReference>
<evidence type="ECO:0000256" key="2">
    <source>
        <dbReference type="ARBA" id="ARBA00022840"/>
    </source>
</evidence>
<feature type="domain" description="RapZ-like N-terminal" evidence="5">
    <location>
        <begin position="16"/>
        <end position="165"/>
    </location>
</feature>
<evidence type="ECO:0000313" key="8">
    <source>
        <dbReference type="Proteomes" id="UP000326202"/>
    </source>
</evidence>
<dbReference type="GO" id="GO:0005524">
    <property type="term" value="F:ATP binding"/>
    <property type="evidence" value="ECO:0007669"/>
    <property type="project" value="UniProtKB-UniRule"/>
</dbReference>
<gene>
    <name evidence="7" type="ORF">FRZ44_01410</name>
</gene>
<organism evidence="7 8">
    <name type="scientific">Hypericibacter terrae</name>
    <dbReference type="NCBI Taxonomy" id="2602015"/>
    <lineage>
        <taxon>Bacteria</taxon>
        <taxon>Pseudomonadati</taxon>
        <taxon>Pseudomonadota</taxon>
        <taxon>Alphaproteobacteria</taxon>
        <taxon>Rhodospirillales</taxon>
        <taxon>Dongiaceae</taxon>
        <taxon>Hypericibacter</taxon>
    </lineage>
</organism>
<evidence type="ECO:0000259" key="5">
    <source>
        <dbReference type="Pfam" id="PF03668"/>
    </source>
</evidence>
<dbReference type="Gene3D" id="3.40.50.300">
    <property type="entry name" value="P-loop containing nucleotide triphosphate hydrolases"/>
    <property type="match status" value="1"/>
</dbReference>
<proteinExistence type="inferred from homology"/>
<feature type="binding site" evidence="4">
    <location>
        <begin position="67"/>
        <end position="70"/>
    </location>
    <ligand>
        <name>GTP</name>
        <dbReference type="ChEBI" id="CHEBI:37565"/>
    </ligand>
</feature>
<dbReference type="HAMAP" id="MF_00636">
    <property type="entry name" value="RapZ_like"/>
    <property type="match status" value="1"/>
</dbReference>
<dbReference type="GO" id="GO:0005525">
    <property type="term" value="F:GTP binding"/>
    <property type="evidence" value="ECO:0007669"/>
    <property type="project" value="UniProtKB-UniRule"/>
</dbReference>
<evidence type="ECO:0000256" key="1">
    <source>
        <dbReference type="ARBA" id="ARBA00022741"/>
    </source>
</evidence>
<dbReference type="PANTHER" id="PTHR30448:SF0">
    <property type="entry name" value="RNASE ADAPTER PROTEIN RAPZ"/>
    <property type="match status" value="1"/>
</dbReference>
<dbReference type="InterPro" id="IPR053930">
    <property type="entry name" value="RapZ-like_N"/>
</dbReference>
<keyword evidence="3 4" id="KW-0342">GTP-binding</keyword>
<keyword evidence="2 4" id="KW-0067">ATP-binding</keyword>
<dbReference type="PIRSF" id="PIRSF005052">
    <property type="entry name" value="P-loopkin"/>
    <property type="match status" value="1"/>
</dbReference>
<evidence type="ECO:0000256" key="3">
    <source>
        <dbReference type="ARBA" id="ARBA00023134"/>
    </source>
</evidence>
<dbReference type="SUPFAM" id="SSF52540">
    <property type="entry name" value="P-loop containing nucleoside triphosphate hydrolases"/>
    <property type="match status" value="1"/>
</dbReference>
<dbReference type="AlphaFoldDB" id="A0A5J6MJI7"/>
<dbReference type="Proteomes" id="UP000326202">
    <property type="component" value="Chromosome"/>
</dbReference>
<dbReference type="PANTHER" id="PTHR30448">
    <property type="entry name" value="RNASE ADAPTER PROTEIN RAPZ"/>
    <property type="match status" value="1"/>
</dbReference>
<evidence type="ECO:0000259" key="6">
    <source>
        <dbReference type="Pfam" id="PF22740"/>
    </source>
</evidence>
<dbReference type="EMBL" id="CP042906">
    <property type="protein sequence ID" value="QEX14866.1"/>
    <property type="molecule type" value="Genomic_DNA"/>
</dbReference>
<comment type="caution">
    <text evidence="4">Lacks conserved residue(s) required for the propagation of feature annotation.</text>
</comment>
<protein>
    <submittedName>
        <fullName evidence="7">Nucleotide-binding protein</fullName>
    </submittedName>
</protein>
<keyword evidence="8" id="KW-1185">Reference proteome</keyword>